<name>A0A248VDU2_9BURK</name>
<reference evidence="2 3" key="1">
    <citation type="submission" date="2017-08" db="EMBL/GenBank/DDBJ databases">
        <title>Identification and genetic characteristics of simultaneous BTEX- and naphthalene-degrading Paraburkholderia sp. BN5 isolated from petroleum-contaminated soil.</title>
        <authorList>
            <person name="Lee Y."/>
            <person name="Jeon C.O."/>
        </authorList>
    </citation>
    <scope>NUCLEOTIDE SEQUENCE [LARGE SCALE GENOMIC DNA]</scope>
    <source>
        <strain evidence="2 3">BN5</strain>
    </source>
</reference>
<sequence length="495" mass="53358">MQSSSAEIPESSGSVPSDYSCVLCGAGPAGMGFLFCAFKSGKLAEVARNGLLIIDKRVSLGAGKLGDYVNVTGNSVAKTFLACLEHERFDDVFGDIREFNALHRKMAADPDAAPLLSEVGQLLTLAAERLIAHLVEHFDVDVLRGHEIEAIRRCKDGRFEIVHHDTRKQAERRLVISDTVVMNLGGSQRVEEVDELCRTLDIPPPGNGVMIRTSDDLLRLTKTQLVGTFAPVFAPPTAGLTNRISIIGGSHSAFTMIERLATDLGGAGLDEISVIHRSPIRLFFETEHDARAWGYAVDPVTDICPVTQRVNRSSGLRYRAFEVACSVMSHGRVAGTKPRIELIDAASGKAAHARAAACLANSCAVIHGAGYGPNMSALVDHRGATIPLQFSQGGIEVDKFGRPLDIHGDAIRGLFTFGLGAGFRPDAEIGSEVAFTGRIYGVWIFHHDIGARILAGVLKALARNAVAREAEMISTADDDRHETHRSGRGQTRPRR</sequence>
<evidence type="ECO:0008006" key="4">
    <source>
        <dbReference type="Google" id="ProtNLM"/>
    </source>
</evidence>
<keyword evidence="3" id="KW-1185">Reference proteome</keyword>
<dbReference type="InterPro" id="IPR036188">
    <property type="entry name" value="FAD/NAD-bd_sf"/>
</dbReference>
<feature type="region of interest" description="Disordered" evidence="1">
    <location>
        <begin position="473"/>
        <end position="495"/>
    </location>
</feature>
<dbReference type="KEGG" id="parb:CJU94_01720"/>
<proteinExistence type="predicted"/>
<gene>
    <name evidence="2" type="ORF">CJU94_01720</name>
</gene>
<dbReference type="Gene3D" id="3.50.50.60">
    <property type="entry name" value="FAD/NAD(P)-binding domain"/>
    <property type="match status" value="1"/>
</dbReference>
<protein>
    <recommendedName>
        <fullName evidence="4">Pyridine nucleotide-disulfide oxidoreductase</fullName>
    </recommendedName>
</protein>
<evidence type="ECO:0000313" key="3">
    <source>
        <dbReference type="Proteomes" id="UP000215158"/>
    </source>
</evidence>
<evidence type="ECO:0000256" key="1">
    <source>
        <dbReference type="SAM" id="MobiDB-lite"/>
    </source>
</evidence>
<dbReference type="EMBL" id="CP022989">
    <property type="protein sequence ID" value="ASV97004.1"/>
    <property type="molecule type" value="Genomic_DNA"/>
</dbReference>
<accession>A0A248VDU2</accession>
<dbReference type="AlphaFoldDB" id="A0A248VDU2"/>
<feature type="compositionally biased region" description="Basic and acidic residues" evidence="1">
    <location>
        <begin position="473"/>
        <end position="485"/>
    </location>
</feature>
<dbReference type="SUPFAM" id="SSF51905">
    <property type="entry name" value="FAD/NAD(P)-binding domain"/>
    <property type="match status" value="1"/>
</dbReference>
<dbReference type="OrthoDB" id="9059413at2"/>
<evidence type="ECO:0000313" key="2">
    <source>
        <dbReference type="EMBL" id="ASV97004.1"/>
    </source>
</evidence>
<organism evidence="2 3">
    <name type="scientific">Paraburkholderia aromaticivorans</name>
    <dbReference type="NCBI Taxonomy" id="2026199"/>
    <lineage>
        <taxon>Bacteria</taxon>
        <taxon>Pseudomonadati</taxon>
        <taxon>Pseudomonadota</taxon>
        <taxon>Betaproteobacteria</taxon>
        <taxon>Burkholderiales</taxon>
        <taxon>Burkholderiaceae</taxon>
        <taxon>Paraburkholderia</taxon>
    </lineage>
</organism>
<dbReference type="Proteomes" id="UP000215158">
    <property type="component" value="Chromosome 1"/>
</dbReference>